<dbReference type="AlphaFoldDB" id="A0A7W7GVT7"/>
<reference evidence="1 2" key="1">
    <citation type="submission" date="2020-08" db="EMBL/GenBank/DDBJ databases">
        <title>Sequencing the genomes of 1000 actinobacteria strains.</title>
        <authorList>
            <person name="Klenk H.-P."/>
        </authorList>
    </citation>
    <scope>NUCLEOTIDE SEQUENCE [LARGE SCALE GENOMIC DNA]</scope>
    <source>
        <strain evidence="1 2">DSM 45809</strain>
    </source>
</reference>
<dbReference type="PANTHER" id="PTHR38479:SF2">
    <property type="entry name" value="WINGED HELIX DNA-BINDING DOMAIN-CONTAINING PROTEIN"/>
    <property type="match status" value="1"/>
</dbReference>
<accession>A0A7W7GVT7</accession>
<organism evidence="1 2">
    <name type="scientific">Actinoplanes octamycinicus</name>
    <dbReference type="NCBI Taxonomy" id="135948"/>
    <lineage>
        <taxon>Bacteria</taxon>
        <taxon>Bacillati</taxon>
        <taxon>Actinomycetota</taxon>
        <taxon>Actinomycetes</taxon>
        <taxon>Micromonosporales</taxon>
        <taxon>Micromonosporaceae</taxon>
        <taxon>Actinoplanes</taxon>
    </lineage>
</organism>
<protein>
    <recommendedName>
        <fullName evidence="3">Winged helix DNA-binding protein</fullName>
    </recommendedName>
</protein>
<dbReference type="PANTHER" id="PTHR38479">
    <property type="entry name" value="LMO0824 PROTEIN"/>
    <property type="match status" value="1"/>
</dbReference>
<dbReference type="RefSeq" id="WP_185039811.1">
    <property type="nucleotide sequence ID" value="NZ_BAABFG010000005.1"/>
</dbReference>
<dbReference type="Proteomes" id="UP000546162">
    <property type="component" value="Unassembled WGS sequence"/>
</dbReference>
<proteinExistence type="predicted"/>
<evidence type="ECO:0000313" key="2">
    <source>
        <dbReference type="Proteomes" id="UP000546162"/>
    </source>
</evidence>
<dbReference type="InterPro" id="IPR009351">
    <property type="entry name" value="AlkZ-like"/>
</dbReference>
<evidence type="ECO:0008006" key="3">
    <source>
        <dbReference type="Google" id="ProtNLM"/>
    </source>
</evidence>
<name>A0A7W7GVT7_9ACTN</name>
<sequence>MTTLSTRVLNRTYLRRQFLDARSGASALDVLQHLVALQGQESDAPYLGLRARIAGFRREHLTELLENRQVVRGALLRGTQHLCAGADYPWLRPTVQAVLERIAGRFHGPDRTALLASIGRILAAEPLSRAELGRRLAADFPGHAPADLAVTAHWHAPLLHPPPSGLWGHRGRITCVAAEAWLGRPMAEASPETLILRYLAAYGPASVKDVQVWSGRTRMGSELGALRDRLRVFRDDKGMDLYDLPHAPLADPDEPAPVVFLPEFDNAVLGHADRDRIIHPGDRALVTPGGSVVRPTVLVDGFVAAVWERRGGELRISPFRGWSAAVRDEVVAEGERVIRFAAGESPSRVVIVDEIPKGPSALPTRRAPLPGETE</sequence>
<gene>
    <name evidence="1" type="ORF">BJY16_002700</name>
</gene>
<dbReference type="Pfam" id="PF06224">
    <property type="entry name" value="AlkZ-like"/>
    <property type="match status" value="1"/>
</dbReference>
<evidence type="ECO:0000313" key="1">
    <source>
        <dbReference type="EMBL" id="MBB4739241.1"/>
    </source>
</evidence>
<comment type="caution">
    <text evidence="1">The sequence shown here is derived from an EMBL/GenBank/DDBJ whole genome shotgun (WGS) entry which is preliminary data.</text>
</comment>
<keyword evidence="2" id="KW-1185">Reference proteome</keyword>
<dbReference type="EMBL" id="JACHNB010000001">
    <property type="protein sequence ID" value="MBB4739241.1"/>
    <property type="molecule type" value="Genomic_DNA"/>
</dbReference>